<name>A0A0F9KN56_9ZZZZ</name>
<sequence length="120" mass="13102">MTKFSPGPWSLGSDGKVRDNQQYWVHCPVASPQGMHAQANARLIAAAPDLLAALEDVRQSCLFSDDDGTIGVTPDPHISDRLFDKICDAIAKARPQATSSYLNRTLRTFEQAVRDSEGKS</sequence>
<dbReference type="EMBL" id="LAZR01013102">
    <property type="protein sequence ID" value="KKM23553.1"/>
    <property type="molecule type" value="Genomic_DNA"/>
</dbReference>
<gene>
    <name evidence="1" type="ORF">LCGC14_1614050</name>
</gene>
<protein>
    <submittedName>
        <fullName evidence="1">Uncharacterized protein</fullName>
    </submittedName>
</protein>
<organism evidence="1">
    <name type="scientific">marine sediment metagenome</name>
    <dbReference type="NCBI Taxonomy" id="412755"/>
    <lineage>
        <taxon>unclassified sequences</taxon>
        <taxon>metagenomes</taxon>
        <taxon>ecological metagenomes</taxon>
    </lineage>
</organism>
<proteinExistence type="predicted"/>
<reference evidence="1" key="1">
    <citation type="journal article" date="2015" name="Nature">
        <title>Complex archaea that bridge the gap between prokaryotes and eukaryotes.</title>
        <authorList>
            <person name="Spang A."/>
            <person name="Saw J.H."/>
            <person name="Jorgensen S.L."/>
            <person name="Zaremba-Niedzwiedzka K."/>
            <person name="Martijn J."/>
            <person name="Lind A.E."/>
            <person name="van Eijk R."/>
            <person name="Schleper C."/>
            <person name="Guy L."/>
            <person name="Ettema T.J."/>
        </authorList>
    </citation>
    <scope>NUCLEOTIDE SEQUENCE</scope>
</reference>
<evidence type="ECO:0000313" key="1">
    <source>
        <dbReference type="EMBL" id="KKM23553.1"/>
    </source>
</evidence>
<comment type="caution">
    <text evidence="1">The sequence shown here is derived from an EMBL/GenBank/DDBJ whole genome shotgun (WGS) entry which is preliminary data.</text>
</comment>
<accession>A0A0F9KN56</accession>
<dbReference type="AlphaFoldDB" id="A0A0F9KN56"/>